<feature type="region of interest" description="Disordered" evidence="1">
    <location>
        <begin position="1"/>
        <end position="26"/>
    </location>
</feature>
<reference evidence="3" key="1">
    <citation type="submission" date="2019-02" db="EMBL/GenBank/DDBJ databases">
        <authorList>
            <person name="Gruber-Vodicka R. H."/>
            <person name="Seah K. B. B."/>
        </authorList>
    </citation>
    <scope>NUCLEOTIDE SEQUENCE</scope>
    <source>
        <strain evidence="3">BECK_BZ197</strain>
    </source>
</reference>
<keyword evidence="2" id="KW-1133">Transmembrane helix</keyword>
<name>A0A450XR32_9GAMM</name>
<protein>
    <submittedName>
        <fullName evidence="3">Uncharacterized protein</fullName>
    </submittedName>
</protein>
<keyword evidence="2" id="KW-0812">Transmembrane</keyword>
<gene>
    <name evidence="3" type="ORF">BECKMB1821G_GA0114241_10918</name>
</gene>
<evidence type="ECO:0000256" key="2">
    <source>
        <dbReference type="SAM" id="Phobius"/>
    </source>
</evidence>
<organism evidence="3">
    <name type="scientific">Candidatus Kentrum sp. MB</name>
    <dbReference type="NCBI Taxonomy" id="2138164"/>
    <lineage>
        <taxon>Bacteria</taxon>
        <taxon>Pseudomonadati</taxon>
        <taxon>Pseudomonadota</taxon>
        <taxon>Gammaproteobacteria</taxon>
        <taxon>Candidatus Kentrum</taxon>
    </lineage>
</organism>
<dbReference type="AlphaFoldDB" id="A0A450XR32"/>
<feature type="transmembrane region" description="Helical" evidence="2">
    <location>
        <begin position="47"/>
        <end position="68"/>
    </location>
</feature>
<proteinExistence type="predicted"/>
<feature type="compositionally biased region" description="Low complexity" evidence="1">
    <location>
        <begin position="9"/>
        <end position="25"/>
    </location>
</feature>
<keyword evidence="2" id="KW-0472">Membrane</keyword>
<evidence type="ECO:0000313" key="3">
    <source>
        <dbReference type="EMBL" id="VFK31737.1"/>
    </source>
</evidence>
<accession>A0A450XR32</accession>
<dbReference type="EMBL" id="CAADFO010000091">
    <property type="protein sequence ID" value="VFK31737.1"/>
    <property type="molecule type" value="Genomic_DNA"/>
</dbReference>
<sequence length="105" mass="11923">MAEKETDQTTTHNTTTTNTSNSGNTDFVKNKYQNWIHLARAVDSWRIFPRIFITTYIILLYQVVNWFMELAEPSMEQSGLVSIVVGAGAAWFGLYLGSSKRRGND</sequence>
<evidence type="ECO:0000256" key="1">
    <source>
        <dbReference type="SAM" id="MobiDB-lite"/>
    </source>
</evidence>
<feature type="transmembrane region" description="Helical" evidence="2">
    <location>
        <begin position="80"/>
        <end position="97"/>
    </location>
</feature>